<dbReference type="PANTHER" id="PTHR42685:SF22">
    <property type="entry name" value="CONDITIONED MEDIUM FACTOR RECEPTOR 1"/>
    <property type="match status" value="1"/>
</dbReference>
<dbReference type="InterPro" id="IPR050407">
    <property type="entry name" value="Geranylgeranyl_reductase"/>
</dbReference>
<dbReference type="PRINTS" id="PR00420">
    <property type="entry name" value="RNGMNOXGNASE"/>
</dbReference>
<proteinExistence type="predicted"/>
<dbReference type="Gene3D" id="3.50.50.60">
    <property type="entry name" value="FAD/NAD(P)-binding domain"/>
    <property type="match status" value="1"/>
</dbReference>
<keyword evidence="3" id="KW-1185">Reference proteome</keyword>
<reference evidence="2 3" key="1">
    <citation type="submission" date="2019-08" db="EMBL/GenBank/DDBJ databases">
        <title>Hyperibacter terrae gen. nov., sp. nov. and Hyperibacter viscosus sp. nov., two new members in the family Rhodospirillaceae isolated from the rhizosphere of Hypericum perforatum.</title>
        <authorList>
            <person name="Noviana Z."/>
        </authorList>
    </citation>
    <scope>NUCLEOTIDE SEQUENCE [LARGE SCALE GENOMIC DNA]</scope>
    <source>
        <strain evidence="2 3">R5913</strain>
    </source>
</reference>
<name>A0A5J6MJT2_9PROT</name>
<protein>
    <recommendedName>
        <fullName evidence="1">FAD-binding domain-containing protein</fullName>
    </recommendedName>
</protein>
<dbReference type="GO" id="GO:0016628">
    <property type="term" value="F:oxidoreductase activity, acting on the CH-CH group of donors, NAD or NADP as acceptor"/>
    <property type="evidence" value="ECO:0007669"/>
    <property type="project" value="InterPro"/>
</dbReference>
<dbReference type="GO" id="GO:0071949">
    <property type="term" value="F:FAD binding"/>
    <property type="evidence" value="ECO:0007669"/>
    <property type="project" value="InterPro"/>
</dbReference>
<feature type="domain" description="FAD-binding" evidence="1">
    <location>
        <begin position="8"/>
        <end position="179"/>
    </location>
</feature>
<dbReference type="InterPro" id="IPR011777">
    <property type="entry name" value="Geranylgeranyl_Rdtase_fam"/>
</dbReference>
<dbReference type="InterPro" id="IPR002938">
    <property type="entry name" value="FAD-bd"/>
</dbReference>
<dbReference type="EMBL" id="CP042906">
    <property type="protein sequence ID" value="QEX14976.1"/>
    <property type="molecule type" value="Genomic_DNA"/>
</dbReference>
<dbReference type="Proteomes" id="UP000326202">
    <property type="component" value="Chromosome"/>
</dbReference>
<accession>A0A5J6MJT2</accession>
<dbReference type="KEGG" id="htq:FRZ44_02560"/>
<evidence type="ECO:0000313" key="3">
    <source>
        <dbReference type="Proteomes" id="UP000326202"/>
    </source>
</evidence>
<evidence type="ECO:0000313" key="2">
    <source>
        <dbReference type="EMBL" id="QEX14976.1"/>
    </source>
</evidence>
<evidence type="ECO:0000259" key="1">
    <source>
        <dbReference type="Pfam" id="PF01494"/>
    </source>
</evidence>
<sequence>MSVDRIHDVVVVGAGPGGSSAAAFLAREGLDVLVIDRSEFPRDKVCGDGLTPQAVYWLDQLGCADEVMAQTEACIRDCDLFINGQHLLTGGFPVGTAYPDFAVLLDRKRFDDTLLRNAIAKGAKFEGGRILRELQVGRDAVELSCQTREGTRAFKGRIVIGADGVSSTVSRAIGNTLKTGAMALSLRAYYRDVECEGAQIKVYFDRDYFPGYGWLFVDDKGFANVGLGYAVDRNFSMPGKLAEDFRRFLERELGTMLRHATRCGPPSGGSAAFFKPNAILADRIMLVGDAANHADPLNGGGIHKAMESAFFAAETAVAALAAGDCSARGLRAYERRWGRHVGFDWQTAELFLSIAKNPHLRDFCLFTLTQIGRLTDADRQFQEFCSGVFSGAISQSICLSPRALYHAFPKDPRVWQAMFAAEGGSIIGPMRIARGAAQSLGLAGVEMVRDPLANLDWGIEVATKAVRLVQRGVAETPGLTQPAGIHQTSLQRQGRIAAPA</sequence>
<dbReference type="SUPFAM" id="SSF51905">
    <property type="entry name" value="FAD/NAD(P)-binding domain"/>
    <property type="match status" value="1"/>
</dbReference>
<organism evidence="2 3">
    <name type="scientific">Hypericibacter terrae</name>
    <dbReference type="NCBI Taxonomy" id="2602015"/>
    <lineage>
        <taxon>Bacteria</taxon>
        <taxon>Pseudomonadati</taxon>
        <taxon>Pseudomonadota</taxon>
        <taxon>Alphaproteobacteria</taxon>
        <taxon>Rhodospirillales</taxon>
        <taxon>Dongiaceae</taxon>
        <taxon>Hypericibacter</taxon>
    </lineage>
</organism>
<gene>
    <name evidence="2" type="ORF">FRZ44_02560</name>
</gene>
<dbReference type="AlphaFoldDB" id="A0A5J6MJT2"/>
<dbReference type="Pfam" id="PF01494">
    <property type="entry name" value="FAD_binding_3"/>
    <property type="match status" value="1"/>
</dbReference>
<dbReference type="PANTHER" id="PTHR42685">
    <property type="entry name" value="GERANYLGERANYL DIPHOSPHATE REDUCTASE"/>
    <property type="match status" value="1"/>
</dbReference>
<dbReference type="NCBIfam" id="TIGR02032">
    <property type="entry name" value="GG-red-SF"/>
    <property type="match status" value="1"/>
</dbReference>
<dbReference type="RefSeq" id="WP_191908348.1">
    <property type="nucleotide sequence ID" value="NZ_CP042906.1"/>
</dbReference>
<dbReference type="InterPro" id="IPR036188">
    <property type="entry name" value="FAD/NAD-bd_sf"/>
</dbReference>